<dbReference type="EMBL" id="CP003653">
    <property type="protein sequence ID" value="AFZ37249.1"/>
    <property type="molecule type" value="Genomic_DNA"/>
</dbReference>
<dbReference type="Pfam" id="PF00805">
    <property type="entry name" value="Pentapeptide"/>
    <property type="match status" value="2"/>
</dbReference>
<organism evidence="1 2">
    <name type="scientific">Stanieria cyanosphaera (strain ATCC 29371 / PCC 7437)</name>
    <dbReference type="NCBI Taxonomy" id="111780"/>
    <lineage>
        <taxon>Bacteria</taxon>
        <taxon>Bacillati</taxon>
        <taxon>Cyanobacteriota</taxon>
        <taxon>Cyanophyceae</taxon>
        <taxon>Pleurocapsales</taxon>
        <taxon>Dermocarpellaceae</taxon>
        <taxon>Stanieria</taxon>
    </lineage>
</organism>
<dbReference type="Gene3D" id="2.160.20.80">
    <property type="entry name" value="E3 ubiquitin-protein ligase SopA"/>
    <property type="match status" value="1"/>
</dbReference>
<dbReference type="STRING" id="111780.Sta7437_3753"/>
<dbReference type="OrthoDB" id="505786at2"/>
<dbReference type="HOGENOM" id="CLU_033401_0_3_3"/>
<dbReference type="PANTHER" id="PTHR14136:SF17">
    <property type="entry name" value="BTB_POZ DOMAIN-CONTAINING PROTEIN KCTD9"/>
    <property type="match status" value="1"/>
</dbReference>
<evidence type="ECO:0000313" key="2">
    <source>
        <dbReference type="Proteomes" id="UP000010473"/>
    </source>
</evidence>
<dbReference type="InterPro" id="IPR051082">
    <property type="entry name" value="Pentapeptide-BTB/POZ_domain"/>
</dbReference>
<dbReference type="RefSeq" id="WP_015194910.1">
    <property type="nucleotide sequence ID" value="NC_019748.1"/>
</dbReference>
<dbReference type="eggNOG" id="COG1357">
    <property type="taxonomic scope" value="Bacteria"/>
</dbReference>
<reference evidence="2" key="1">
    <citation type="journal article" date="2013" name="Proc. Natl. Acad. Sci. U.S.A.">
        <title>Improving the coverage of the cyanobacterial phylum using diversity-driven genome sequencing.</title>
        <authorList>
            <person name="Shih P.M."/>
            <person name="Wu D."/>
            <person name="Latifi A."/>
            <person name="Axen S.D."/>
            <person name="Fewer D.P."/>
            <person name="Talla E."/>
            <person name="Calteau A."/>
            <person name="Cai F."/>
            <person name="Tandeau de Marsac N."/>
            <person name="Rippka R."/>
            <person name="Herdman M."/>
            <person name="Sivonen K."/>
            <person name="Coursin T."/>
            <person name="Laurent T."/>
            <person name="Goodwin L."/>
            <person name="Nolan M."/>
            <person name="Davenport K.W."/>
            <person name="Han C.S."/>
            <person name="Rubin E.M."/>
            <person name="Eisen J.A."/>
            <person name="Woyke T."/>
            <person name="Gugger M."/>
            <person name="Kerfeld C.A."/>
        </authorList>
    </citation>
    <scope>NUCLEOTIDE SEQUENCE [LARGE SCALE GENOMIC DNA]</scope>
    <source>
        <strain evidence="2">ATCC 29371 / PCC 7437</strain>
    </source>
</reference>
<dbReference type="Proteomes" id="UP000010473">
    <property type="component" value="Chromosome"/>
</dbReference>
<sequence length="385" mass="44120">MLVVMSGTLPKELIRVKAYEFWEERQFEGRDGTPEGDWEEARQYLEKHQWEVRYWKFKKVLNNPISFFWKTLPASDWVKLLGVPVVLGFATAWVTSRYQEENRQIETINKYFEQIEKLVVSKKIDKNIDWSKLDDSVKVIVKAKSLATLRSINLQRKEIIISFLSETDLLNSKNNGISLKHFNLSPNNKFESGIILSGLKLKNINLSNATLLSSNFVGADLAEANLIRSDLSSSNLEQVNLNRALLQDSKLSSTHLYNANLSGVNLVRADLTRAFLKEANLEKADLWSTNFKEANLEGANLKGAKLVYANLEGANLEGANLIEVKNLKPKQIKSACFWEEAIYKGDWYEDKIAGKAKEPDNRNYIEELRNDKTPYHKPNCSRWSK</sequence>
<accession>K9XYZ0</accession>
<evidence type="ECO:0000313" key="1">
    <source>
        <dbReference type="EMBL" id="AFZ37249.1"/>
    </source>
</evidence>
<dbReference type="InterPro" id="IPR001646">
    <property type="entry name" value="5peptide_repeat"/>
</dbReference>
<dbReference type="PANTHER" id="PTHR14136">
    <property type="entry name" value="BTB_POZ DOMAIN-CONTAINING PROTEIN KCTD9"/>
    <property type="match status" value="1"/>
</dbReference>
<protein>
    <submittedName>
        <fullName evidence="1">Pentapeptide repeat protein</fullName>
    </submittedName>
</protein>
<proteinExistence type="predicted"/>
<dbReference type="SUPFAM" id="SSF141571">
    <property type="entry name" value="Pentapeptide repeat-like"/>
    <property type="match status" value="1"/>
</dbReference>
<dbReference type="AlphaFoldDB" id="K9XYZ0"/>
<dbReference type="KEGG" id="scs:Sta7437_3753"/>
<gene>
    <name evidence="1" type="ordered locus">Sta7437_3753</name>
</gene>
<keyword evidence="2" id="KW-1185">Reference proteome</keyword>
<name>K9XYZ0_STAC7</name>